<evidence type="ECO:0000256" key="5">
    <source>
        <dbReference type="NCBIfam" id="TIGR00205"/>
    </source>
</evidence>
<dbReference type="PANTHER" id="PTHR34653">
    <property type="match status" value="1"/>
</dbReference>
<reference evidence="7" key="1">
    <citation type="journal article" date="2019" name="Int. J. Syst. Evol. Microbiol.">
        <title>The Global Catalogue of Microorganisms (GCM) 10K type strain sequencing project: providing services to taxonomists for standard genome sequencing and annotation.</title>
        <authorList>
            <consortium name="The Broad Institute Genomics Platform"/>
            <consortium name="The Broad Institute Genome Sequencing Center for Infectious Disease"/>
            <person name="Wu L."/>
            <person name="Ma J."/>
        </authorList>
    </citation>
    <scope>NUCLEOTIDE SEQUENCE [LARGE SCALE GENOMIC DNA]</scope>
    <source>
        <strain evidence="7">CGMCC 4.5798</strain>
    </source>
</reference>
<dbReference type="Proteomes" id="UP001596086">
    <property type="component" value="Unassembled WGS sequence"/>
</dbReference>
<keyword evidence="3 4" id="KW-0975">Bacterial flagellum</keyword>
<dbReference type="Pfam" id="PF02049">
    <property type="entry name" value="FliE"/>
    <property type="match status" value="1"/>
</dbReference>
<evidence type="ECO:0000256" key="1">
    <source>
        <dbReference type="ARBA" id="ARBA00004117"/>
    </source>
</evidence>
<keyword evidence="6" id="KW-0282">Flagellum</keyword>
<evidence type="ECO:0000256" key="3">
    <source>
        <dbReference type="ARBA" id="ARBA00023143"/>
    </source>
</evidence>
<keyword evidence="6" id="KW-0969">Cilium</keyword>
<dbReference type="HAMAP" id="MF_00724">
    <property type="entry name" value="FliE"/>
    <property type="match status" value="1"/>
</dbReference>
<comment type="caution">
    <text evidence="6">The sequence shown here is derived from an EMBL/GenBank/DDBJ whole genome shotgun (WGS) entry which is preliminary data.</text>
</comment>
<sequence length="132" mass="13398">MNIGGIDSSRIEAMMAQLKAAASKPAMPSAGSALNAGGIGGIGSLGKPGGAEAAESSSKVSFSDALKAQLDSVSNAQNQAEDMGKKFAAGDDSVSLSDTMIAMQKASISFQATVQVRNKLVSAYHDIMNMQV</sequence>
<dbReference type="NCBIfam" id="TIGR00205">
    <property type="entry name" value="fliE"/>
    <property type="match status" value="1"/>
</dbReference>
<protein>
    <recommendedName>
        <fullName evidence="4 5">Flagellar hook-basal body complex protein FliE</fullName>
    </recommendedName>
</protein>
<proteinExistence type="inferred from homology"/>
<keyword evidence="7" id="KW-1185">Reference proteome</keyword>
<evidence type="ECO:0000313" key="6">
    <source>
        <dbReference type="EMBL" id="MFC5547983.1"/>
    </source>
</evidence>
<gene>
    <name evidence="4 6" type="primary">fliE</name>
    <name evidence="6" type="ORF">ACFPO9_05595</name>
</gene>
<dbReference type="PANTHER" id="PTHR34653:SF1">
    <property type="entry name" value="FLAGELLAR HOOK-BASAL BODY COMPLEX PROTEIN FLIE"/>
    <property type="match status" value="1"/>
</dbReference>
<dbReference type="EMBL" id="JBHSMZ010000004">
    <property type="protein sequence ID" value="MFC5547983.1"/>
    <property type="molecule type" value="Genomic_DNA"/>
</dbReference>
<dbReference type="RefSeq" id="WP_379768269.1">
    <property type="nucleotide sequence ID" value="NZ_JBHSMZ010000004.1"/>
</dbReference>
<evidence type="ECO:0000256" key="4">
    <source>
        <dbReference type="HAMAP-Rule" id="MF_00724"/>
    </source>
</evidence>
<evidence type="ECO:0000256" key="2">
    <source>
        <dbReference type="ARBA" id="ARBA00009272"/>
    </source>
</evidence>
<name>A0ABW0RTA3_9BURK</name>
<keyword evidence="6" id="KW-0966">Cell projection</keyword>
<comment type="subcellular location">
    <subcellularLocation>
        <location evidence="1 4">Bacterial flagellum basal body</location>
    </subcellularLocation>
</comment>
<comment type="similarity">
    <text evidence="2 4">Belongs to the FliE family.</text>
</comment>
<organism evidence="6 7">
    <name type="scientific">Massilia aerilata</name>
    <dbReference type="NCBI Taxonomy" id="453817"/>
    <lineage>
        <taxon>Bacteria</taxon>
        <taxon>Pseudomonadati</taxon>
        <taxon>Pseudomonadota</taxon>
        <taxon>Betaproteobacteria</taxon>
        <taxon>Burkholderiales</taxon>
        <taxon>Oxalobacteraceae</taxon>
        <taxon>Telluria group</taxon>
        <taxon>Massilia</taxon>
    </lineage>
</organism>
<accession>A0ABW0RTA3</accession>
<dbReference type="PRINTS" id="PR01006">
    <property type="entry name" value="FLGHOOKFLIE"/>
</dbReference>
<evidence type="ECO:0000313" key="7">
    <source>
        <dbReference type="Proteomes" id="UP001596086"/>
    </source>
</evidence>
<dbReference type="InterPro" id="IPR001624">
    <property type="entry name" value="FliE"/>
</dbReference>